<accession>A0A263BWG7</accession>
<feature type="domain" description="CBS" evidence="3">
    <location>
        <begin position="73"/>
        <end position="128"/>
    </location>
</feature>
<dbReference type="PANTHER" id="PTHR43080">
    <property type="entry name" value="CBS DOMAIN-CONTAINING PROTEIN CBSX3, MITOCHONDRIAL"/>
    <property type="match status" value="1"/>
</dbReference>
<dbReference type="AlphaFoldDB" id="A0A263BWG7"/>
<protein>
    <submittedName>
        <fullName evidence="4">CBS domain-containing protein</fullName>
    </submittedName>
</protein>
<sequence length="142" mass="15004">MAESLKNIMAQNVVSISSEATIQEAASLMSQHNVGSIPVVDGGQIKGIITDRDITLRSTSQGLPATTSVSQVMSSNLVTGTPDMDIHEAANIMAQQQIRRLPVVENNQIVGMVALGDLATKNIYQNEAGEALSSISVPSRTQ</sequence>
<reference evidence="5" key="1">
    <citation type="submission" date="2017-08" db="EMBL/GenBank/DDBJ databases">
        <authorList>
            <person name="Huang Z."/>
        </authorList>
    </citation>
    <scope>NUCLEOTIDE SEQUENCE [LARGE SCALE GENOMIC DNA]</scope>
    <source>
        <strain evidence="5">SA5d-4</strain>
    </source>
</reference>
<dbReference type="SMART" id="SM00116">
    <property type="entry name" value="CBS"/>
    <property type="match status" value="2"/>
</dbReference>
<feature type="domain" description="CBS" evidence="3">
    <location>
        <begin position="9"/>
        <end position="66"/>
    </location>
</feature>
<keyword evidence="5" id="KW-1185">Reference proteome</keyword>
<keyword evidence="1 2" id="KW-0129">CBS domain</keyword>
<dbReference type="RefSeq" id="WP_094920338.1">
    <property type="nucleotide sequence ID" value="NZ_NPIA01000001.1"/>
</dbReference>
<dbReference type="Pfam" id="PF00571">
    <property type="entry name" value="CBS"/>
    <property type="match status" value="2"/>
</dbReference>
<dbReference type="InterPro" id="IPR051257">
    <property type="entry name" value="Diverse_CBS-Domain"/>
</dbReference>
<dbReference type="EMBL" id="NPIA01000001">
    <property type="protein sequence ID" value="OZM58055.1"/>
    <property type="molecule type" value="Genomic_DNA"/>
</dbReference>
<evidence type="ECO:0000313" key="4">
    <source>
        <dbReference type="EMBL" id="OZM58055.1"/>
    </source>
</evidence>
<dbReference type="CDD" id="cd04622">
    <property type="entry name" value="CBS_pair_HRP1_like"/>
    <property type="match status" value="1"/>
</dbReference>
<dbReference type="InterPro" id="IPR000644">
    <property type="entry name" value="CBS_dom"/>
</dbReference>
<dbReference type="PROSITE" id="PS51371">
    <property type="entry name" value="CBS"/>
    <property type="match status" value="2"/>
</dbReference>
<evidence type="ECO:0000313" key="5">
    <source>
        <dbReference type="Proteomes" id="UP000217083"/>
    </source>
</evidence>
<comment type="caution">
    <text evidence="4">The sequence shown here is derived from an EMBL/GenBank/DDBJ whole genome shotgun (WGS) entry which is preliminary data.</text>
</comment>
<evidence type="ECO:0000259" key="3">
    <source>
        <dbReference type="PROSITE" id="PS51371"/>
    </source>
</evidence>
<proteinExistence type="predicted"/>
<dbReference type="PANTHER" id="PTHR43080:SF2">
    <property type="entry name" value="CBS DOMAIN-CONTAINING PROTEIN"/>
    <property type="match status" value="1"/>
</dbReference>
<dbReference type="InterPro" id="IPR046342">
    <property type="entry name" value="CBS_dom_sf"/>
</dbReference>
<evidence type="ECO:0000256" key="1">
    <source>
        <dbReference type="ARBA" id="ARBA00023122"/>
    </source>
</evidence>
<dbReference type="Gene3D" id="3.10.580.10">
    <property type="entry name" value="CBS-domain"/>
    <property type="match status" value="1"/>
</dbReference>
<dbReference type="SUPFAM" id="SSF54631">
    <property type="entry name" value="CBS-domain pair"/>
    <property type="match status" value="1"/>
</dbReference>
<gene>
    <name evidence="4" type="ORF">CIB95_00300</name>
</gene>
<name>A0A263BWG7_9BACI</name>
<dbReference type="Proteomes" id="UP000217083">
    <property type="component" value="Unassembled WGS sequence"/>
</dbReference>
<evidence type="ECO:0000256" key="2">
    <source>
        <dbReference type="PROSITE-ProRule" id="PRU00703"/>
    </source>
</evidence>
<organism evidence="4 5">
    <name type="scientific">Lottiidibacillus patelloidae</name>
    <dbReference type="NCBI Taxonomy" id="2670334"/>
    <lineage>
        <taxon>Bacteria</taxon>
        <taxon>Bacillati</taxon>
        <taxon>Bacillota</taxon>
        <taxon>Bacilli</taxon>
        <taxon>Bacillales</taxon>
        <taxon>Bacillaceae</taxon>
        <taxon>Lottiidibacillus</taxon>
    </lineage>
</organism>
<reference evidence="4 5" key="2">
    <citation type="submission" date="2017-09" db="EMBL/GenBank/DDBJ databases">
        <title>Bacillus patelloidae sp. nov., isolated from the intestinal tract of a marine limpet.</title>
        <authorList>
            <person name="Liu R."/>
            <person name="Dong C."/>
            <person name="Shao Z."/>
        </authorList>
    </citation>
    <scope>NUCLEOTIDE SEQUENCE [LARGE SCALE GENOMIC DNA]</scope>
    <source>
        <strain evidence="4 5">SA5d-4</strain>
    </source>
</reference>